<evidence type="ECO:0000256" key="4">
    <source>
        <dbReference type="ARBA" id="ARBA00022803"/>
    </source>
</evidence>
<keyword evidence="9" id="KW-0346">Stress response</keyword>
<evidence type="ECO:0000256" key="1">
    <source>
        <dbReference type="ARBA" id="ARBA00004496"/>
    </source>
</evidence>
<evidence type="ECO:0000256" key="7">
    <source>
        <dbReference type="SAM" id="MobiDB-lite"/>
    </source>
</evidence>
<dbReference type="PANTHER" id="PTHR22904:SF523">
    <property type="entry name" value="STRESS-INDUCED-PHOSPHOPROTEIN 1"/>
    <property type="match status" value="1"/>
</dbReference>
<feature type="compositionally biased region" description="Basic and acidic residues" evidence="7">
    <location>
        <begin position="247"/>
        <end position="258"/>
    </location>
</feature>
<gene>
    <name evidence="9" type="ORF">BDY21DRAFT_341925</name>
</gene>
<dbReference type="InterPro" id="IPR041243">
    <property type="entry name" value="STI1/HOP_DP"/>
</dbReference>
<evidence type="ECO:0000256" key="6">
    <source>
        <dbReference type="PROSITE-ProRule" id="PRU00339"/>
    </source>
</evidence>
<dbReference type="Gene3D" id="1.10.260.100">
    <property type="match status" value="2"/>
</dbReference>
<dbReference type="FunFam" id="1.10.260.100:FF:000002">
    <property type="entry name" value="Stress-induced-phosphoprotein 1 (Hsp70/Hsp90-organizing)"/>
    <property type="match status" value="1"/>
</dbReference>
<dbReference type="SUPFAM" id="SSF48452">
    <property type="entry name" value="TPR-like"/>
    <property type="match status" value="2"/>
</dbReference>
<dbReference type="InterPro" id="IPR019734">
    <property type="entry name" value="TPR_rpt"/>
</dbReference>
<dbReference type="FunFam" id="1.25.40.10:FF:000020">
    <property type="entry name" value="Stress-induced phosphoprotein 1"/>
    <property type="match status" value="1"/>
</dbReference>
<feature type="repeat" description="TPR" evidence="6">
    <location>
        <begin position="2"/>
        <end position="35"/>
    </location>
</feature>
<dbReference type="OrthoDB" id="2423701at2759"/>
<dbReference type="GO" id="GO:0051879">
    <property type="term" value="F:Hsp90 protein binding"/>
    <property type="evidence" value="ECO:0007669"/>
    <property type="project" value="TreeGrafter"/>
</dbReference>
<dbReference type="Pfam" id="PF13414">
    <property type="entry name" value="TPR_11"/>
    <property type="match status" value="1"/>
</dbReference>
<dbReference type="Pfam" id="PF13432">
    <property type="entry name" value="TPR_16"/>
    <property type="match status" value="1"/>
</dbReference>
<feature type="domain" description="STI1" evidence="8">
    <location>
        <begin position="528"/>
        <end position="567"/>
    </location>
</feature>
<evidence type="ECO:0000256" key="5">
    <source>
        <dbReference type="ARBA" id="ARBA00064323"/>
    </source>
</evidence>
<feature type="repeat" description="TPR" evidence="6">
    <location>
        <begin position="70"/>
        <end position="103"/>
    </location>
</feature>
<dbReference type="InterPro" id="IPR006636">
    <property type="entry name" value="STI1_HS-bd"/>
</dbReference>
<protein>
    <submittedName>
        <fullName evidence="9">Heat shock protein-like protein STI1</fullName>
    </submittedName>
</protein>
<dbReference type="SMART" id="SM00727">
    <property type="entry name" value="STI1"/>
    <property type="match status" value="2"/>
</dbReference>
<keyword evidence="3" id="KW-0677">Repeat</keyword>
<evidence type="ECO:0000256" key="3">
    <source>
        <dbReference type="ARBA" id="ARBA00022737"/>
    </source>
</evidence>
<feature type="repeat" description="TPR" evidence="6">
    <location>
        <begin position="331"/>
        <end position="364"/>
    </location>
</feature>
<evidence type="ECO:0000313" key="10">
    <source>
        <dbReference type="Proteomes" id="UP000799766"/>
    </source>
</evidence>
<dbReference type="SMART" id="SM00028">
    <property type="entry name" value="TPR"/>
    <property type="match status" value="9"/>
</dbReference>
<organism evidence="9 10">
    <name type="scientific">Lineolata rhizophorae</name>
    <dbReference type="NCBI Taxonomy" id="578093"/>
    <lineage>
        <taxon>Eukaryota</taxon>
        <taxon>Fungi</taxon>
        <taxon>Dikarya</taxon>
        <taxon>Ascomycota</taxon>
        <taxon>Pezizomycotina</taxon>
        <taxon>Dothideomycetes</taxon>
        <taxon>Dothideomycetes incertae sedis</taxon>
        <taxon>Lineolatales</taxon>
        <taxon>Lineolataceae</taxon>
        <taxon>Lineolata</taxon>
    </lineage>
</organism>
<name>A0A6A6P2G3_9PEZI</name>
<dbReference type="InterPro" id="IPR011990">
    <property type="entry name" value="TPR-like_helical_dom_sf"/>
</dbReference>
<dbReference type="FunFam" id="1.10.260.100:FF:000004">
    <property type="entry name" value="Putative stress-induced-phosphoprotein 1"/>
    <property type="match status" value="1"/>
</dbReference>
<dbReference type="PROSITE" id="PS50005">
    <property type="entry name" value="TPR"/>
    <property type="match status" value="5"/>
</dbReference>
<dbReference type="Proteomes" id="UP000799766">
    <property type="component" value="Unassembled WGS sequence"/>
</dbReference>
<comment type="subcellular location">
    <subcellularLocation>
        <location evidence="1">Cytoplasm</location>
    </subcellularLocation>
</comment>
<sequence>MADALKVEGNKLFAEKKFPEAIEKFSKAIELDPSNHVLYSNRSGAYASMKDFQHALDDATKTTEIKPHWAKGWGRKGAALHGQGDLIASMNAYEQALKLDPNNAQAKSGLDAVKRAVDAEARADGMGGDPSGGLGNLFNDPQLTQKLANNPKTSGLLGDAEFMNKLQRLKQNPNSIGAEMRDPRFLTVMSVLLGIDIQMPGMGGDGPEPGAGAREHEEDVPMPDARPAPEPTKKEPEPEPEPEDEETKAKKEAKAKADEEKKLGTEFYKKRQFDEAIDHYSKAWEIYKDITYLTNVGAAKFEKGDYQGAIEVCQQAVDHGREVLADFKLIAKAFGRIGSAHEKMGDLPNAILYYQKSLTEHRTPEILAKLRAVEKAKLKVERDAYINPEEAEKARELGNAKFKEADWPAAVEAYSEMVKRAPDDPRGYSNRAACFIKLLAFPSALQDCDEAIKRDPKFIRAYLRKAQALFAMREYSKCLDVCTEAMEHDEGGKNMREIEQQQQKALQAQFAAREGETEEQTMERIQRDPEIVGILQDPVMQSILQQAKSDPAALQEHMKNAQVRSKINKLIAAGVIRLGR</sequence>
<dbReference type="GO" id="GO:0042030">
    <property type="term" value="F:ATPase inhibitor activity"/>
    <property type="evidence" value="ECO:0007669"/>
    <property type="project" value="UniProtKB-ARBA"/>
</dbReference>
<keyword evidence="10" id="KW-1185">Reference proteome</keyword>
<feature type="region of interest" description="Disordered" evidence="7">
    <location>
        <begin position="199"/>
        <end position="258"/>
    </location>
</feature>
<dbReference type="FunFam" id="1.25.40.10:FF:000010">
    <property type="entry name" value="Stress-induced phosphoprotein 1"/>
    <property type="match status" value="1"/>
</dbReference>
<feature type="domain" description="STI1" evidence="8">
    <location>
        <begin position="140"/>
        <end position="179"/>
    </location>
</feature>
<keyword evidence="4 6" id="KW-0802">TPR repeat</keyword>
<dbReference type="Pfam" id="PF17830">
    <property type="entry name" value="STI1-HOP_DP"/>
    <property type="match status" value="2"/>
</dbReference>
<feature type="repeat" description="TPR" evidence="6">
    <location>
        <begin position="391"/>
        <end position="424"/>
    </location>
</feature>
<evidence type="ECO:0000259" key="8">
    <source>
        <dbReference type="SMART" id="SM00727"/>
    </source>
</evidence>
<dbReference type="Pfam" id="PF13181">
    <property type="entry name" value="TPR_8"/>
    <property type="match status" value="1"/>
</dbReference>
<reference evidence="9" key="1">
    <citation type="journal article" date="2020" name="Stud. Mycol.">
        <title>101 Dothideomycetes genomes: a test case for predicting lifestyles and emergence of pathogens.</title>
        <authorList>
            <person name="Haridas S."/>
            <person name="Albert R."/>
            <person name="Binder M."/>
            <person name="Bloem J."/>
            <person name="Labutti K."/>
            <person name="Salamov A."/>
            <person name="Andreopoulos B."/>
            <person name="Baker S."/>
            <person name="Barry K."/>
            <person name="Bills G."/>
            <person name="Bluhm B."/>
            <person name="Cannon C."/>
            <person name="Castanera R."/>
            <person name="Culley D."/>
            <person name="Daum C."/>
            <person name="Ezra D."/>
            <person name="Gonzalez J."/>
            <person name="Henrissat B."/>
            <person name="Kuo A."/>
            <person name="Liang C."/>
            <person name="Lipzen A."/>
            <person name="Lutzoni F."/>
            <person name="Magnuson J."/>
            <person name="Mondo S."/>
            <person name="Nolan M."/>
            <person name="Ohm R."/>
            <person name="Pangilinan J."/>
            <person name="Park H.-J."/>
            <person name="Ramirez L."/>
            <person name="Alfaro M."/>
            <person name="Sun H."/>
            <person name="Tritt A."/>
            <person name="Yoshinaga Y."/>
            <person name="Zwiers L.-H."/>
            <person name="Turgeon B."/>
            <person name="Goodwin S."/>
            <person name="Spatafora J."/>
            <person name="Crous P."/>
            <person name="Grigoriev I."/>
        </authorList>
    </citation>
    <scope>NUCLEOTIDE SEQUENCE</scope>
    <source>
        <strain evidence="9">ATCC 16933</strain>
    </source>
</reference>
<accession>A0A6A6P2G3</accession>
<dbReference type="Gene3D" id="1.25.40.10">
    <property type="entry name" value="Tetratricopeptide repeat domain"/>
    <property type="match status" value="3"/>
</dbReference>
<keyword evidence="2" id="KW-0963">Cytoplasm</keyword>
<dbReference type="AlphaFoldDB" id="A0A6A6P2G3"/>
<evidence type="ECO:0000313" key="9">
    <source>
        <dbReference type="EMBL" id="KAF2458221.1"/>
    </source>
</evidence>
<evidence type="ECO:0000256" key="2">
    <source>
        <dbReference type="ARBA" id="ARBA00022490"/>
    </source>
</evidence>
<proteinExistence type="predicted"/>
<dbReference type="Pfam" id="PF13424">
    <property type="entry name" value="TPR_12"/>
    <property type="match status" value="1"/>
</dbReference>
<comment type="subunit">
    <text evidence="5">Part of a larger complex that includes HSP70, HSP90, and immunophilins.</text>
</comment>
<dbReference type="GO" id="GO:0005737">
    <property type="term" value="C:cytoplasm"/>
    <property type="evidence" value="ECO:0007669"/>
    <property type="project" value="UniProtKB-SubCell"/>
</dbReference>
<dbReference type="PANTHER" id="PTHR22904">
    <property type="entry name" value="TPR REPEAT CONTAINING PROTEIN"/>
    <property type="match status" value="1"/>
</dbReference>
<feature type="repeat" description="TPR" evidence="6">
    <location>
        <begin position="257"/>
        <end position="290"/>
    </location>
</feature>
<dbReference type="FunFam" id="1.25.40.10:FF:000027">
    <property type="entry name" value="stress-induced-phosphoprotein 1 isoform X1"/>
    <property type="match status" value="1"/>
</dbReference>
<dbReference type="EMBL" id="MU001678">
    <property type="protein sequence ID" value="KAF2458221.1"/>
    <property type="molecule type" value="Genomic_DNA"/>
</dbReference>